<dbReference type="Gene3D" id="3.40.50.2000">
    <property type="entry name" value="Glycogen Phosphorylase B"/>
    <property type="match status" value="2"/>
</dbReference>
<dbReference type="SUPFAM" id="SSF53756">
    <property type="entry name" value="UDP-Glycosyltransferase/glycogen phosphorylase"/>
    <property type="match status" value="1"/>
</dbReference>
<gene>
    <name evidence="4" type="ORF">GCM10025874_07680</name>
</gene>
<dbReference type="Proteomes" id="UP001157160">
    <property type="component" value="Unassembled WGS sequence"/>
</dbReference>
<dbReference type="PANTHER" id="PTHR46401">
    <property type="entry name" value="GLYCOSYLTRANSFERASE WBBK-RELATED"/>
    <property type="match status" value="1"/>
</dbReference>
<dbReference type="Pfam" id="PF13692">
    <property type="entry name" value="Glyco_trans_1_4"/>
    <property type="match status" value="1"/>
</dbReference>
<proteinExistence type="predicted"/>
<protein>
    <submittedName>
        <fullName evidence="4">Glycosyl transferase</fullName>
    </submittedName>
</protein>
<accession>A0AA37UIL2</accession>
<dbReference type="InterPro" id="IPR028098">
    <property type="entry name" value="Glyco_trans_4-like_N"/>
</dbReference>
<dbReference type="CDD" id="cd03809">
    <property type="entry name" value="GT4_MtfB-like"/>
    <property type="match status" value="1"/>
</dbReference>
<keyword evidence="2 4" id="KW-0808">Transferase</keyword>
<evidence type="ECO:0000256" key="2">
    <source>
        <dbReference type="ARBA" id="ARBA00022679"/>
    </source>
</evidence>
<reference evidence="4 5" key="1">
    <citation type="journal article" date="2014" name="Int. J. Syst. Evol. Microbiol.">
        <title>Complete genome sequence of Corynebacterium casei LMG S-19264T (=DSM 44701T), isolated from a smear-ripened cheese.</title>
        <authorList>
            <consortium name="US DOE Joint Genome Institute (JGI-PGF)"/>
            <person name="Walter F."/>
            <person name="Albersmeier A."/>
            <person name="Kalinowski J."/>
            <person name="Ruckert C."/>
        </authorList>
    </citation>
    <scope>NUCLEOTIDE SEQUENCE [LARGE SCALE GENOMIC DNA]</scope>
    <source>
        <strain evidence="4 5">NBRC 112289</strain>
    </source>
</reference>
<name>A0AA37UIL2_9MICO</name>
<keyword evidence="5" id="KW-1185">Reference proteome</keyword>
<evidence type="ECO:0000313" key="4">
    <source>
        <dbReference type="EMBL" id="GMA27515.1"/>
    </source>
</evidence>
<dbReference type="Pfam" id="PF13439">
    <property type="entry name" value="Glyco_transf_4"/>
    <property type="match status" value="1"/>
</dbReference>
<comment type="caution">
    <text evidence="4">The sequence shown here is derived from an EMBL/GenBank/DDBJ whole genome shotgun (WGS) entry which is preliminary data.</text>
</comment>
<evidence type="ECO:0000313" key="5">
    <source>
        <dbReference type="Proteomes" id="UP001157160"/>
    </source>
</evidence>
<dbReference type="PANTHER" id="PTHR46401:SF8">
    <property type="entry name" value="BLL6006 PROTEIN"/>
    <property type="match status" value="1"/>
</dbReference>
<dbReference type="GO" id="GO:0016757">
    <property type="term" value="F:glycosyltransferase activity"/>
    <property type="evidence" value="ECO:0007669"/>
    <property type="project" value="UniProtKB-KW"/>
</dbReference>
<feature type="domain" description="Glycosyltransferase subfamily 4-like N-terminal" evidence="3">
    <location>
        <begin position="21"/>
        <end position="174"/>
    </location>
</feature>
<evidence type="ECO:0000256" key="1">
    <source>
        <dbReference type="ARBA" id="ARBA00022676"/>
    </source>
</evidence>
<keyword evidence="1" id="KW-0328">Glycosyltransferase</keyword>
<dbReference type="EMBL" id="BSUL01000001">
    <property type="protein sequence ID" value="GMA27515.1"/>
    <property type="molecule type" value="Genomic_DNA"/>
</dbReference>
<dbReference type="RefSeq" id="WP_284230183.1">
    <property type="nucleotide sequence ID" value="NZ_BSUL01000001.1"/>
</dbReference>
<dbReference type="AlphaFoldDB" id="A0AA37UIL2"/>
<evidence type="ECO:0000259" key="3">
    <source>
        <dbReference type="Pfam" id="PF13439"/>
    </source>
</evidence>
<sequence length="360" mass="40092">MSTDRLRVAVDCRYVRIDHHDGISRYTAGLVGELAERHDVTMLVHDERQLRQLPDLPHTVIGSPTGPGEPWRARQVNRLQPDVVFSPMQTMGTAGRRYRVVLTIHDLIYYTHRTPPRDLPAPVRLLWRLYHLAWWPQRLLLRGADAVVTVSAATGELLRRHRLTDKRIVVVPNAPEPHPPVPPRSAPASRDLLYMGAFAPYKNAETLARAMHELPGYRLHLLSRIPAGERSRLEALAPPGSLVVHDGTPEDEYRELLRSAFALMTASREEGFGIPLVEAMSWGTPVVVSDIPVFREIGGEAASFASAGSPAAFATAIRALEPAAEWERRSALSIEQASRFRWDRAAEQLSGLLVDLAAGR</sequence>
<organism evidence="4 5">
    <name type="scientific">Arenivirga flava</name>
    <dbReference type="NCBI Taxonomy" id="1930060"/>
    <lineage>
        <taxon>Bacteria</taxon>
        <taxon>Bacillati</taxon>
        <taxon>Actinomycetota</taxon>
        <taxon>Actinomycetes</taxon>
        <taxon>Micrococcales</taxon>
        <taxon>Microbacteriaceae</taxon>
        <taxon>Arenivirga</taxon>
    </lineage>
</organism>